<accession>A0A838AB06</accession>
<organism evidence="2 3">
    <name type="scientific">Haloechinothrix aidingensis</name>
    <dbReference type="NCBI Taxonomy" id="2752311"/>
    <lineage>
        <taxon>Bacteria</taxon>
        <taxon>Bacillati</taxon>
        <taxon>Actinomycetota</taxon>
        <taxon>Actinomycetes</taxon>
        <taxon>Pseudonocardiales</taxon>
        <taxon>Pseudonocardiaceae</taxon>
        <taxon>Haloechinothrix</taxon>
    </lineage>
</organism>
<keyword evidence="3" id="KW-1185">Reference proteome</keyword>
<dbReference type="EMBL" id="JACCKD010000004">
    <property type="protein sequence ID" value="MBA0126430.1"/>
    <property type="molecule type" value="Genomic_DNA"/>
</dbReference>
<proteinExistence type="predicted"/>
<evidence type="ECO:0008006" key="4">
    <source>
        <dbReference type="Google" id="ProtNLM"/>
    </source>
</evidence>
<name>A0A838AB06_9PSEU</name>
<feature type="compositionally biased region" description="Polar residues" evidence="1">
    <location>
        <begin position="56"/>
        <end position="67"/>
    </location>
</feature>
<feature type="region of interest" description="Disordered" evidence="1">
    <location>
        <begin position="1"/>
        <end position="87"/>
    </location>
</feature>
<evidence type="ECO:0000256" key="1">
    <source>
        <dbReference type="SAM" id="MobiDB-lite"/>
    </source>
</evidence>
<dbReference type="Proteomes" id="UP000582974">
    <property type="component" value="Unassembled WGS sequence"/>
</dbReference>
<feature type="region of interest" description="Disordered" evidence="1">
    <location>
        <begin position="321"/>
        <end position="341"/>
    </location>
</feature>
<sequence>MLDDSFTLGSAEPDTPDPDGEVREIPNEQQLDQQESPEGSGNPEPPHRAEPPPDEQNATHVSHSSWQPVDLGPYLRGEVQRPTPSVGLHRADGLQLIYPGREHSVIGEMESGKSWFCLASVAAELQAGNRVVYIHFEESDPTDTIERLQTLGVDDDVIAEKLRFVGPNEPVTSAAMVVLLEPAPSLVVLDGVNEGMSLHNHEIRDETGAAMFRRRLVKPATTVGAAVVGADHVTKDRENRGRYALGSVHKGNAITGSLILLDNAEPFGRGQRGCSHVFVNKDRPGHLRRNGQATRTPSKTYMGSLIVDDDRSWKHHLELAFTEPAEKSPETERDPHAETDEHVFGVVQALIDEGDNATGRKIRARSRYGTDPTLNALERLVMDRRLVKGSGPGGSNRYTVP</sequence>
<gene>
    <name evidence="2" type="ORF">H0B56_12845</name>
</gene>
<dbReference type="RefSeq" id="WP_180893256.1">
    <property type="nucleotide sequence ID" value="NZ_JACCKD010000004.1"/>
</dbReference>
<dbReference type="InterPro" id="IPR027417">
    <property type="entry name" value="P-loop_NTPase"/>
</dbReference>
<evidence type="ECO:0000313" key="3">
    <source>
        <dbReference type="Proteomes" id="UP000582974"/>
    </source>
</evidence>
<dbReference type="AlphaFoldDB" id="A0A838AB06"/>
<evidence type="ECO:0000313" key="2">
    <source>
        <dbReference type="EMBL" id="MBA0126430.1"/>
    </source>
</evidence>
<protein>
    <recommendedName>
        <fullName evidence="4">AAA domain-containing protein</fullName>
    </recommendedName>
</protein>
<dbReference type="Gene3D" id="3.40.50.300">
    <property type="entry name" value="P-loop containing nucleotide triphosphate hydrolases"/>
    <property type="match status" value="1"/>
</dbReference>
<dbReference type="SUPFAM" id="SSF52540">
    <property type="entry name" value="P-loop containing nucleoside triphosphate hydrolases"/>
    <property type="match status" value="1"/>
</dbReference>
<comment type="caution">
    <text evidence="2">The sequence shown here is derived from an EMBL/GenBank/DDBJ whole genome shotgun (WGS) entry which is preliminary data.</text>
</comment>
<reference evidence="2 3" key="1">
    <citation type="submission" date="2020-07" db="EMBL/GenBank/DDBJ databases">
        <title>Genome of Haloechinothrix sp.</title>
        <authorList>
            <person name="Tang S.-K."/>
            <person name="Yang L."/>
            <person name="Zhu W.-Y."/>
        </authorList>
    </citation>
    <scope>NUCLEOTIDE SEQUENCE [LARGE SCALE GENOMIC DNA]</scope>
    <source>
        <strain evidence="2 3">YIM 98757</strain>
    </source>
</reference>